<dbReference type="Proteomes" id="UP000177112">
    <property type="component" value="Unassembled WGS sequence"/>
</dbReference>
<dbReference type="STRING" id="1801748.A3B84_02575"/>
<evidence type="ECO:0000256" key="2">
    <source>
        <dbReference type="SAM" id="Phobius"/>
    </source>
</evidence>
<evidence type="ECO:0000313" key="3">
    <source>
        <dbReference type="EMBL" id="OGI71420.1"/>
    </source>
</evidence>
<dbReference type="AlphaFoldDB" id="A0A1F6VP32"/>
<feature type="transmembrane region" description="Helical" evidence="2">
    <location>
        <begin position="258"/>
        <end position="278"/>
    </location>
</feature>
<protein>
    <submittedName>
        <fullName evidence="3">Uncharacterized protein</fullName>
    </submittedName>
</protein>
<keyword evidence="2" id="KW-0812">Transmembrane</keyword>
<keyword evidence="2" id="KW-0472">Membrane</keyword>
<organism evidence="3 4">
    <name type="scientific">Candidatus Nomurabacteria bacterium RIFCSPHIGHO2_02_FULL_35_13</name>
    <dbReference type="NCBI Taxonomy" id="1801748"/>
    <lineage>
        <taxon>Bacteria</taxon>
        <taxon>Candidatus Nomuraibacteriota</taxon>
    </lineage>
</organism>
<feature type="transmembrane region" description="Helical" evidence="2">
    <location>
        <begin position="116"/>
        <end position="138"/>
    </location>
</feature>
<reference evidence="3 4" key="1">
    <citation type="journal article" date="2016" name="Nat. Commun.">
        <title>Thousands of microbial genomes shed light on interconnected biogeochemical processes in an aquifer system.</title>
        <authorList>
            <person name="Anantharaman K."/>
            <person name="Brown C.T."/>
            <person name="Hug L.A."/>
            <person name="Sharon I."/>
            <person name="Castelle C.J."/>
            <person name="Probst A.J."/>
            <person name="Thomas B.C."/>
            <person name="Singh A."/>
            <person name="Wilkins M.J."/>
            <person name="Karaoz U."/>
            <person name="Brodie E.L."/>
            <person name="Williams K.H."/>
            <person name="Hubbard S.S."/>
            <person name="Banfield J.F."/>
        </authorList>
    </citation>
    <scope>NUCLEOTIDE SEQUENCE [LARGE SCALE GENOMIC DNA]</scope>
</reference>
<feature type="transmembrane region" description="Helical" evidence="2">
    <location>
        <begin position="290"/>
        <end position="312"/>
    </location>
</feature>
<name>A0A1F6VP32_9BACT</name>
<proteinExistence type="predicted"/>
<feature type="transmembrane region" description="Helical" evidence="2">
    <location>
        <begin position="71"/>
        <end position="95"/>
    </location>
</feature>
<evidence type="ECO:0000313" key="4">
    <source>
        <dbReference type="Proteomes" id="UP000177112"/>
    </source>
</evidence>
<feature type="transmembrane region" description="Helical" evidence="2">
    <location>
        <begin position="332"/>
        <end position="350"/>
    </location>
</feature>
<feature type="region of interest" description="Disordered" evidence="1">
    <location>
        <begin position="460"/>
        <end position="487"/>
    </location>
</feature>
<feature type="compositionally biased region" description="Basic and acidic residues" evidence="1">
    <location>
        <begin position="464"/>
        <end position="486"/>
    </location>
</feature>
<comment type="caution">
    <text evidence="3">The sequence shown here is derived from an EMBL/GenBank/DDBJ whole genome shotgun (WGS) entry which is preliminary data.</text>
</comment>
<evidence type="ECO:0000256" key="1">
    <source>
        <dbReference type="SAM" id="MobiDB-lite"/>
    </source>
</evidence>
<sequence length="630" mass="68141">MKKLLSKILISVIMVAIFLAPISADIKISDKNLVVGLETREALAAGTAELELGCTSLTSISLTACVSQVFYIIWATSAIIARFAGHFLDFFVYYATNSSSYDNTFVKQAWGAVRDVANIFFIVALLYVAIKTILGLNVTDNKKLIGAVIVVALIINFSLFTTKVVIDGSNMLAKVFYNNITSVDASDRVSSAGAEGQKSISIGIIDKFDPQELVTQPSYDANPYTFIFMVLLLIVVTLYTSYIFFSVALLFVARVISLWLSMIFSPLSFASYTVPFDVPGFGHKEWWNDLLKNAFLAPLFIFFLYIIILFTGFLKDIISYTDNTNLTTMENLMQHLMSVVIPFVIIVMLLSKAKALAVKYSGEMGAAINKFGAMAGGLALGAATGGAAFAGKVALGGGGGYLAGQMAKGAETLGLKRTATKLRDVGDFARKSSFDLRGVKFAGQSLGSITGMKVGEAQKGGWAEMKKQQVEKRQKRADELEKRGTGTEKTAVADAEIKLKEATLPVKLDLEKANKEIDKARIDLNDAKNGGNPIEIAAAKAVLDTKKAAKDTIRTNAGLKQLEEAVHQAKQKLEEKSDEVTTAYAKEISGNLSKGLNQIFRLGAYSRAGADEAARKIRTGTKLDSGEKPH</sequence>
<keyword evidence="2" id="KW-1133">Transmembrane helix</keyword>
<accession>A0A1F6VP32</accession>
<feature type="transmembrane region" description="Helical" evidence="2">
    <location>
        <begin position="144"/>
        <end position="166"/>
    </location>
</feature>
<dbReference type="EMBL" id="MFTY01000014">
    <property type="protein sequence ID" value="OGI71420.1"/>
    <property type="molecule type" value="Genomic_DNA"/>
</dbReference>
<feature type="transmembrane region" description="Helical" evidence="2">
    <location>
        <begin position="226"/>
        <end position="252"/>
    </location>
</feature>
<gene>
    <name evidence="3" type="ORF">A3B84_02575</name>
</gene>
<feature type="region of interest" description="Disordered" evidence="1">
    <location>
        <begin position="611"/>
        <end position="630"/>
    </location>
</feature>